<evidence type="ECO:0000256" key="4">
    <source>
        <dbReference type="ARBA" id="ARBA00017871"/>
    </source>
</evidence>
<proteinExistence type="inferred from homology"/>
<dbReference type="Gene3D" id="3.50.50.60">
    <property type="entry name" value="FAD/NAD(P)-binding domain"/>
    <property type="match status" value="1"/>
</dbReference>
<dbReference type="PANTHER" id="PTHR10742">
    <property type="entry name" value="FLAVIN MONOAMINE OXIDASE"/>
    <property type="match status" value="1"/>
</dbReference>
<dbReference type="EC" id="1.13.12.3" evidence="3"/>
<dbReference type="SUPFAM" id="SSF54373">
    <property type="entry name" value="FAD-linked reductases, C-terminal domain"/>
    <property type="match status" value="1"/>
</dbReference>
<keyword evidence="9" id="KW-1185">Reference proteome</keyword>
<evidence type="ECO:0000256" key="3">
    <source>
        <dbReference type="ARBA" id="ARBA00012535"/>
    </source>
</evidence>
<feature type="domain" description="Amine oxidase" evidence="7">
    <location>
        <begin position="2"/>
        <end position="247"/>
    </location>
</feature>
<dbReference type="Pfam" id="PF01593">
    <property type="entry name" value="Amino_oxidase"/>
    <property type="match status" value="1"/>
</dbReference>
<comment type="caution">
    <text evidence="8">The sequence shown here is derived from an EMBL/GenBank/DDBJ whole genome shotgun (WGS) entry which is preliminary data.</text>
</comment>
<accession>A0ABP8V880</accession>
<comment type="catalytic activity">
    <reaction evidence="6">
        <text>L-tryptophan + O2 = indole-3-acetamide + CO2 + H2O</text>
        <dbReference type="Rhea" id="RHEA:16165"/>
        <dbReference type="ChEBI" id="CHEBI:15377"/>
        <dbReference type="ChEBI" id="CHEBI:15379"/>
        <dbReference type="ChEBI" id="CHEBI:16031"/>
        <dbReference type="ChEBI" id="CHEBI:16526"/>
        <dbReference type="ChEBI" id="CHEBI:57912"/>
        <dbReference type="EC" id="1.13.12.3"/>
    </reaction>
</comment>
<evidence type="ECO:0000259" key="7">
    <source>
        <dbReference type="Pfam" id="PF01593"/>
    </source>
</evidence>
<dbReference type="Proteomes" id="UP001500604">
    <property type="component" value="Unassembled WGS sequence"/>
</dbReference>
<name>A0ABP8V880_9GAMM</name>
<evidence type="ECO:0000313" key="9">
    <source>
        <dbReference type="Proteomes" id="UP001500604"/>
    </source>
</evidence>
<reference evidence="9" key="1">
    <citation type="journal article" date="2019" name="Int. J. Syst. Evol. Microbiol.">
        <title>The Global Catalogue of Microorganisms (GCM) 10K type strain sequencing project: providing services to taxonomists for standard genome sequencing and annotation.</title>
        <authorList>
            <consortium name="The Broad Institute Genomics Platform"/>
            <consortium name="The Broad Institute Genome Sequencing Center for Infectious Disease"/>
            <person name="Wu L."/>
            <person name="Ma J."/>
        </authorList>
    </citation>
    <scope>NUCLEOTIDE SEQUENCE [LARGE SCALE GENOMIC DNA]</scope>
    <source>
        <strain evidence="9">JCM 17805</strain>
    </source>
</reference>
<dbReference type="PANTHER" id="PTHR10742:SF410">
    <property type="entry name" value="LYSINE-SPECIFIC HISTONE DEMETHYLASE 2"/>
    <property type="match status" value="1"/>
</dbReference>
<evidence type="ECO:0000256" key="1">
    <source>
        <dbReference type="ARBA" id="ARBA00004814"/>
    </source>
</evidence>
<evidence type="ECO:0000256" key="6">
    <source>
        <dbReference type="ARBA" id="ARBA00047321"/>
    </source>
</evidence>
<keyword evidence="5" id="KW-0073">Auxin biosynthesis</keyword>
<evidence type="ECO:0000256" key="2">
    <source>
        <dbReference type="ARBA" id="ARBA00005833"/>
    </source>
</evidence>
<evidence type="ECO:0000256" key="5">
    <source>
        <dbReference type="ARBA" id="ARBA00023070"/>
    </source>
</evidence>
<organism evidence="8 9">
    <name type="scientific">Kistimonas scapharcae</name>
    <dbReference type="NCBI Taxonomy" id="1036133"/>
    <lineage>
        <taxon>Bacteria</taxon>
        <taxon>Pseudomonadati</taxon>
        <taxon>Pseudomonadota</taxon>
        <taxon>Gammaproteobacteria</taxon>
        <taxon>Oceanospirillales</taxon>
        <taxon>Endozoicomonadaceae</taxon>
        <taxon>Kistimonas</taxon>
    </lineage>
</organism>
<dbReference type="EMBL" id="BAABFL010000458">
    <property type="protein sequence ID" value="GAA4651629.1"/>
    <property type="molecule type" value="Genomic_DNA"/>
</dbReference>
<comment type="similarity">
    <text evidence="2">Belongs to the tryptophan 2-monooxygenase family.</text>
</comment>
<dbReference type="InterPro" id="IPR002937">
    <property type="entry name" value="Amino_oxidase"/>
</dbReference>
<sequence>MANELPVDSLRTSKVLTAIRGPAEGPYTCVFSDGTTDKCDHLVLAIPFTILRDVDIDPRIWNSFRPQKQMAIREMVLGDNGKLHLEFNSHAWKQERMINGHLVKGNGRSYSGPESYISMWQADVHNPSSRGVLCNYTGGYWGRNLTASTPFNIADKKDTNRLLGELEHVWPGLTETYTGKALVTKWVDNPWSKGAFSSPTLGHHTTWWGAQWERESNIHFAGEPCSYEYWGYINGAIESGENVAKVIAQT</sequence>
<comment type="pathway">
    <text evidence="1">Plant hormone metabolism; auxin biosynthesis.</text>
</comment>
<dbReference type="SUPFAM" id="SSF51905">
    <property type="entry name" value="FAD/NAD(P)-binding domain"/>
    <property type="match status" value="1"/>
</dbReference>
<protein>
    <recommendedName>
        <fullName evidence="4">Tryptophan 2-monooxygenase</fullName>
        <ecNumber evidence="3">1.13.12.3</ecNumber>
    </recommendedName>
</protein>
<dbReference type="InterPro" id="IPR050281">
    <property type="entry name" value="Flavin_monoamine_oxidase"/>
</dbReference>
<dbReference type="InterPro" id="IPR036188">
    <property type="entry name" value="FAD/NAD-bd_sf"/>
</dbReference>
<evidence type="ECO:0000313" key="8">
    <source>
        <dbReference type="EMBL" id="GAA4651629.1"/>
    </source>
</evidence>
<gene>
    <name evidence="8" type="ORF">GCM10023116_39130</name>
</gene>